<reference evidence="3 4" key="2">
    <citation type="submission" date="2024-05" db="EMBL/GenBank/DDBJ databases">
        <authorList>
            <person name="Chen Y."/>
            <person name="Shah S."/>
            <person name="Dougan E. K."/>
            <person name="Thang M."/>
            <person name="Chan C."/>
        </authorList>
    </citation>
    <scope>NUCLEOTIDE SEQUENCE [LARGE SCALE GENOMIC DNA]</scope>
</reference>
<feature type="region of interest" description="Disordered" evidence="1">
    <location>
        <begin position="1"/>
        <end position="28"/>
    </location>
</feature>
<dbReference type="EMBL" id="CAMXCT010006789">
    <property type="protein sequence ID" value="CAI4020068.1"/>
    <property type="molecule type" value="Genomic_DNA"/>
</dbReference>
<protein>
    <submittedName>
        <fullName evidence="2">Uncharacterized protein</fullName>
    </submittedName>
</protein>
<evidence type="ECO:0000313" key="3">
    <source>
        <dbReference type="EMBL" id="CAL4807380.1"/>
    </source>
</evidence>
<reference evidence="2" key="1">
    <citation type="submission" date="2022-10" db="EMBL/GenBank/DDBJ databases">
        <authorList>
            <person name="Chen Y."/>
            <person name="Dougan E. K."/>
            <person name="Chan C."/>
            <person name="Rhodes N."/>
            <person name="Thang M."/>
        </authorList>
    </citation>
    <scope>NUCLEOTIDE SEQUENCE</scope>
</reference>
<dbReference type="EMBL" id="CAMXCT030006789">
    <property type="protein sequence ID" value="CAL4807380.1"/>
    <property type="molecule type" value="Genomic_DNA"/>
</dbReference>
<accession>A0A9P1GSK8</accession>
<evidence type="ECO:0000256" key="1">
    <source>
        <dbReference type="SAM" id="MobiDB-lite"/>
    </source>
</evidence>
<name>A0A9P1GSK8_9DINO</name>
<evidence type="ECO:0000313" key="2">
    <source>
        <dbReference type="EMBL" id="CAI4020068.1"/>
    </source>
</evidence>
<dbReference type="Proteomes" id="UP001152797">
    <property type="component" value="Unassembled WGS sequence"/>
</dbReference>
<gene>
    <name evidence="2" type="ORF">C1SCF055_LOCUS44517</name>
</gene>
<feature type="non-terminal residue" evidence="2">
    <location>
        <position position="1"/>
    </location>
</feature>
<feature type="region of interest" description="Disordered" evidence="1">
    <location>
        <begin position="386"/>
        <end position="441"/>
    </location>
</feature>
<comment type="caution">
    <text evidence="2">The sequence shown here is derived from an EMBL/GenBank/DDBJ whole genome shotgun (WGS) entry which is preliminary data.</text>
</comment>
<proteinExistence type="predicted"/>
<keyword evidence="4" id="KW-1185">Reference proteome</keyword>
<dbReference type="EMBL" id="CAMXCT020006789">
    <property type="protein sequence ID" value="CAL1173443.1"/>
    <property type="molecule type" value="Genomic_DNA"/>
</dbReference>
<evidence type="ECO:0000313" key="4">
    <source>
        <dbReference type="Proteomes" id="UP001152797"/>
    </source>
</evidence>
<organism evidence="2">
    <name type="scientific">Cladocopium goreaui</name>
    <dbReference type="NCBI Taxonomy" id="2562237"/>
    <lineage>
        <taxon>Eukaryota</taxon>
        <taxon>Sar</taxon>
        <taxon>Alveolata</taxon>
        <taxon>Dinophyceae</taxon>
        <taxon>Suessiales</taxon>
        <taxon>Symbiodiniaceae</taxon>
        <taxon>Cladocopium</taxon>
    </lineage>
</organism>
<sequence length="564" mass="60471">MGLAASSSSRADDPNVAAREYDEQDQGWASCEEEYVSEQQCIDPLSMPVAHSGGQQRPLYTSALWEPSSGSEGSVGIEVPVTQAPEQFLTQEVSPTWLGPRPELLQAKPKSYPRFEEAVRSHSPMMPLLSSSSSSEVCILSLVDGLCYSHPAPGIALRQGNPGASPNAKVHPTVKNYVWLAEGTIQDLRKFVEQQFAGKAKIDNLRKLLNTVETSQASYCLIAVTTARVGISGKLGMLKALAPGGRFLLLDDNRLIGQEFPREGAAFIQIKKPSEGLFVPWEWSAWSVSDPHVIDLIKTFLQEESEGRAQGLEQLAQDVYKQACVRIQELVNVAEICTNPIAVKLPVCLQSANARLEERLAALSATPPDAYREPEDVNARAIEQALKSPKKTGQPSNKTPAVPAKASPAGPSVTEAVSSPAPPKKAGAKPPPTAKSKSAGKPMSAADKVAAAVAAVAALSSMVTPSQAIGILEGAADTGAGQHLVSYEALREQGYHDSWKLDFGLRYKGVLIVLDNEVNNCEVEQSLQDEEPSQVVSTSDEVLIQHVPSEDERSDITTKGLALQ</sequence>
<dbReference type="AlphaFoldDB" id="A0A9P1GSK8"/>